<dbReference type="InterPro" id="IPR050707">
    <property type="entry name" value="HTH_MetabolicPath_Reg"/>
</dbReference>
<protein>
    <submittedName>
        <fullName evidence="6">IclR family transcriptional regulator</fullName>
    </submittedName>
</protein>
<comment type="caution">
    <text evidence="6">The sequence shown here is derived from an EMBL/GenBank/DDBJ whole genome shotgun (WGS) entry which is preliminary data.</text>
</comment>
<dbReference type="PROSITE" id="PS51077">
    <property type="entry name" value="HTH_ICLR"/>
    <property type="match status" value="1"/>
</dbReference>
<dbReference type="InterPro" id="IPR005471">
    <property type="entry name" value="Tscrpt_reg_IclR_N"/>
</dbReference>
<keyword evidence="3" id="KW-0804">Transcription</keyword>
<feature type="domain" description="IclR-ED" evidence="5">
    <location>
        <begin position="83"/>
        <end position="269"/>
    </location>
</feature>
<evidence type="ECO:0000256" key="2">
    <source>
        <dbReference type="ARBA" id="ARBA00023125"/>
    </source>
</evidence>
<name>A0ABV7F649_9BURK</name>
<reference evidence="7" key="1">
    <citation type="journal article" date="2019" name="Int. J. Syst. Evol. Microbiol.">
        <title>The Global Catalogue of Microorganisms (GCM) 10K type strain sequencing project: providing services to taxonomists for standard genome sequencing and annotation.</title>
        <authorList>
            <consortium name="The Broad Institute Genomics Platform"/>
            <consortium name="The Broad Institute Genome Sequencing Center for Infectious Disease"/>
            <person name="Wu L."/>
            <person name="Ma J."/>
        </authorList>
    </citation>
    <scope>NUCLEOTIDE SEQUENCE [LARGE SCALE GENOMIC DNA]</scope>
    <source>
        <strain evidence="7">KCTC 42986</strain>
    </source>
</reference>
<dbReference type="PANTHER" id="PTHR30136">
    <property type="entry name" value="HELIX-TURN-HELIX TRANSCRIPTIONAL REGULATOR, ICLR FAMILY"/>
    <property type="match status" value="1"/>
</dbReference>
<evidence type="ECO:0000259" key="4">
    <source>
        <dbReference type="PROSITE" id="PS51077"/>
    </source>
</evidence>
<gene>
    <name evidence="6" type="ORF">ACFOFO_13810</name>
</gene>
<evidence type="ECO:0000313" key="6">
    <source>
        <dbReference type="EMBL" id="MFC3109020.1"/>
    </source>
</evidence>
<dbReference type="PROSITE" id="PS51078">
    <property type="entry name" value="ICLR_ED"/>
    <property type="match status" value="1"/>
</dbReference>
<keyword evidence="1" id="KW-0805">Transcription regulation</keyword>
<evidence type="ECO:0000256" key="1">
    <source>
        <dbReference type="ARBA" id="ARBA00023015"/>
    </source>
</evidence>
<dbReference type="Gene3D" id="3.30.450.40">
    <property type="match status" value="1"/>
</dbReference>
<dbReference type="SUPFAM" id="SSF55781">
    <property type="entry name" value="GAF domain-like"/>
    <property type="match status" value="1"/>
</dbReference>
<dbReference type="InterPro" id="IPR036390">
    <property type="entry name" value="WH_DNA-bd_sf"/>
</dbReference>
<sequence length="271" mass="28781">MKIEIFDAQPSEMKKERRGIQSVEVGGQLLVALVDEGAPMLLRDLALKAGMTSAKAHPYLVSFGNIGLIQQDPVSGRYELGPFALQMGLISLQLLDPVKIAIPEITRLSEQIEHTVALAVLGNNGPTIVHLNESRQAVHVKMRTGTVVSTLSTATGRVFSAFLPPKLVEKLTARELGSAAGSGQDNSKTTAKDLEQLLGEVRRRGVARSVGEPTAGINALSAPVFDHAGNIVLAVTVIGASGALDPSWTGDAAIKLKECATQISEKMGYRR</sequence>
<dbReference type="EMBL" id="JBHRTP010000040">
    <property type="protein sequence ID" value="MFC3109020.1"/>
    <property type="molecule type" value="Genomic_DNA"/>
</dbReference>
<accession>A0ABV7F649</accession>
<organism evidence="6 7">
    <name type="scientific">Undibacterium arcticum</name>
    <dbReference type="NCBI Taxonomy" id="1762892"/>
    <lineage>
        <taxon>Bacteria</taxon>
        <taxon>Pseudomonadati</taxon>
        <taxon>Pseudomonadota</taxon>
        <taxon>Betaproteobacteria</taxon>
        <taxon>Burkholderiales</taxon>
        <taxon>Oxalobacteraceae</taxon>
        <taxon>Undibacterium</taxon>
    </lineage>
</organism>
<evidence type="ECO:0000313" key="7">
    <source>
        <dbReference type="Proteomes" id="UP001595530"/>
    </source>
</evidence>
<dbReference type="InterPro" id="IPR014757">
    <property type="entry name" value="Tscrpt_reg_IclR_C"/>
</dbReference>
<keyword evidence="7" id="KW-1185">Reference proteome</keyword>
<feature type="domain" description="HTH iclR-type" evidence="4">
    <location>
        <begin position="20"/>
        <end position="82"/>
    </location>
</feature>
<dbReference type="PANTHER" id="PTHR30136:SF8">
    <property type="entry name" value="TRANSCRIPTIONAL REGULATORY PROTEIN"/>
    <property type="match status" value="1"/>
</dbReference>
<dbReference type="RefSeq" id="WP_390323444.1">
    <property type="nucleotide sequence ID" value="NZ_JBHRTP010000040.1"/>
</dbReference>
<dbReference type="InterPro" id="IPR036388">
    <property type="entry name" value="WH-like_DNA-bd_sf"/>
</dbReference>
<keyword evidence="2" id="KW-0238">DNA-binding</keyword>
<evidence type="ECO:0000259" key="5">
    <source>
        <dbReference type="PROSITE" id="PS51078"/>
    </source>
</evidence>
<proteinExistence type="predicted"/>
<evidence type="ECO:0000256" key="3">
    <source>
        <dbReference type="ARBA" id="ARBA00023163"/>
    </source>
</evidence>
<dbReference type="Pfam" id="PF09339">
    <property type="entry name" value="HTH_IclR"/>
    <property type="match status" value="1"/>
</dbReference>
<dbReference type="Gene3D" id="1.10.10.10">
    <property type="entry name" value="Winged helix-like DNA-binding domain superfamily/Winged helix DNA-binding domain"/>
    <property type="match status" value="1"/>
</dbReference>
<dbReference type="Proteomes" id="UP001595530">
    <property type="component" value="Unassembled WGS sequence"/>
</dbReference>
<dbReference type="InterPro" id="IPR029016">
    <property type="entry name" value="GAF-like_dom_sf"/>
</dbReference>
<dbReference type="SMART" id="SM00346">
    <property type="entry name" value="HTH_ICLR"/>
    <property type="match status" value="1"/>
</dbReference>
<dbReference type="Pfam" id="PF01614">
    <property type="entry name" value="IclR_C"/>
    <property type="match status" value="1"/>
</dbReference>
<dbReference type="SUPFAM" id="SSF46785">
    <property type="entry name" value="Winged helix' DNA-binding domain"/>
    <property type="match status" value="1"/>
</dbReference>